<comment type="similarity">
    <text evidence="4">Belongs to the ThiD family.</text>
</comment>
<keyword evidence="14" id="KW-1185">Reference proteome</keyword>
<proteinExistence type="inferred from homology"/>
<evidence type="ECO:0000256" key="10">
    <source>
        <dbReference type="ARBA" id="ARBA00042102"/>
    </source>
</evidence>
<dbReference type="NCBIfam" id="TIGR00097">
    <property type="entry name" value="HMP-P_kinase"/>
    <property type="match status" value="1"/>
</dbReference>
<evidence type="ECO:0000256" key="8">
    <source>
        <dbReference type="ARBA" id="ARBA00022977"/>
    </source>
</evidence>
<dbReference type="Pfam" id="PF08543">
    <property type="entry name" value="Phos_pyr_kin"/>
    <property type="match status" value="1"/>
</dbReference>
<comment type="catalytic activity">
    <reaction evidence="1">
        <text>4-amino-5-hydroxymethyl-2-methylpyrimidine + ATP = 4-amino-2-methyl-5-(phosphooxymethyl)pyrimidine + ADP + H(+)</text>
        <dbReference type="Rhea" id="RHEA:23096"/>
        <dbReference type="ChEBI" id="CHEBI:15378"/>
        <dbReference type="ChEBI" id="CHEBI:16892"/>
        <dbReference type="ChEBI" id="CHEBI:30616"/>
        <dbReference type="ChEBI" id="CHEBI:58354"/>
        <dbReference type="ChEBI" id="CHEBI:456216"/>
        <dbReference type="EC" id="2.7.1.49"/>
    </reaction>
</comment>
<sequence length="270" mass="29704">MENDFPQALTIAGSDSDGSAGMEADLHSFFKRKVYGLVVLTAAVAGNSYGVFNRCNLPEDFIQAEFKNLAADFKIRAAKTGMLADAPLISLVAKEYQKYDLGPLVVDPVIVSKHGAILMDDPGIDMLRSKLLPLATILTPNFKEAERLTEMDIKDDSMIIKAASKLRSWGAKNIMLKGSHAFDSQQKVVRDYVLLEDGSSFWIENSYIDTKRINGTGDTLSAIITAELAKGENIRQAIMTANENTHRALADSILVGHKYGPINHWKIKEN</sequence>
<dbReference type="EC" id="2.7.4.7" evidence="6"/>
<comment type="catalytic activity">
    <reaction evidence="2">
        <text>4-amino-2-methyl-5-(phosphooxymethyl)pyrimidine + ATP = 4-amino-2-methyl-5-(diphosphooxymethyl)pyrimidine + ADP</text>
        <dbReference type="Rhea" id="RHEA:19893"/>
        <dbReference type="ChEBI" id="CHEBI:30616"/>
        <dbReference type="ChEBI" id="CHEBI:57841"/>
        <dbReference type="ChEBI" id="CHEBI:58354"/>
        <dbReference type="ChEBI" id="CHEBI:456216"/>
        <dbReference type="EC" id="2.7.4.7"/>
    </reaction>
</comment>
<evidence type="ECO:0000256" key="5">
    <source>
        <dbReference type="ARBA" id="ARBA00012135"/>
    </source>
</evidence>
<dbReference type="SUPFAM" id="SSF53613">
    <property type="entry name" value="Ribokinase-like"/>
    <property type="match status" value="1"/>
</dbReference>
<evidence type="ECO:0000256" key="2">
    <source>
        <dbReference type="ARBA" id="ARBA00000565"/>
    </source>
</evidence>
<dbReference type="InterPro" id="IPR029056">
    <property type="entry name" value="Ribokinase-like"/>
</dbReference>
<evidence type="ECO:0000259" key="12">
    <source>
        <dbReference type="Pfam" id="PF08543"/>
    </source>
</evidence>
<dbReference type="Proteomes" id="UP001321804">
    <property type="component" value="Chromosome"/>
</dbReference>
<dbReference type="GO" id="GO:0009228">
    <property type="term" value="P:thiamine biosynthetic process"/>
    <property type="evidence" value="ECO:0007669"/>
    <property type="project" value="UniProtKB-KW"/>
</dbReference>
<keyword evidence="13" id="KW-0808">Transferase</keyword>
<dbReference type="EC" id="2.7.1.49" evidence="5"/>
<dbReference type="CDD" id="cd01169">
    <property type="entry name" value="HMPP_kinase"/>
    <property type="match status" value="1"/>
</dbReference>
<keyword evidence="13" id="KW-0418">Kinase</keyword>
<dbReference type="GO" id="GO:0005829">
    <property type="term" value="C:cytosol"/>
    <property type="evidence" value="ECO:0007669"/>
    <property type="project" value="TreeGrafter"/>
</dbReference>
<dbReference type="EMBL" id="AP026801">
    <property type="protein sequence ID" value="BDR56468.1"/>
    <property type="molecule type" value="Genomic_DNA"/>
</dbReference>
<accession>A0AAU9DNG0</accession>
<dbReference type="AlphaFoldDB" id="A0AAU9DNG0"/>
<evidence type="ECO:0000256" key="3">
    <source>
        <dbReference type="ARBA" id="ARBA00004769"/>
    </source>
</evidence>
<protein>
    <recommendedName>
        <fullName evidence="7">Hydroxymethylpyrimidine/phosphomethylpyrimidine kinase</fullName>
        <ecNumber evidence="5">2.7.1.49</ecNumber>
        <ecNumber evidence="6">2.7.4.7</ecNumber>
    </recommendedName>
    <alternativeName>
        <fullName evidence="10">Hydroxymethylpyrimidine kinase</fullName>
    </alternativeName>
    <alternativeName>
        <fullName evidence="11">Hydroxymethylpyrimidine phosphate kinase</fullName>
    </alternativeName>
</protein>
<reference evidence="13 14" key="1">
    <citation type="journal article" date="2023" name="Microbiol. Spectr.">
        <title>Symbiosis of Carpenter Bees with Uncharacterized Lactic Acid Bacteria Showing NAD Auxotrophy.</title>
        <authorList>
            <person name="Kawasaki S."/>
            <person name="Ozawa K."/>
            <person name="Mori T."/>
            <person name="Yamamoto A."/>
            <person name="Ito M."/>
            <person name="Ohkuma M."/>
            <person name="Sakamoto M."/>
            <person name="Matsutani M."/>
        </authorList>
    </citation>
    <scope>NUCLEOTIDE SEQUENCE [LARGE SCALE GENOMIC DNA]</scope>
    <source>
        <strain evidence="13 14">KimC2</strain>
    </source>
</reference>
<evidence type="ECO:0000256" key="1">
    <source>
        <dbReference type="ARBA" id="ARBA00000151"/>
    </source>
</evidence>
<comment type="pathway">
    <text evidence="3">Cofactor biosynthesis; thiamine diphosphate biosynthesis; 4-amino-2-methyl-5-diphosphomethylpyrimidine from 5-amino-1-(5-phospho-D-ribosyl)imidazole: step 3/3.</text>
</comment>
<dbReference type="InterPro" id="IPR013749">
    <property type="entry name" value="PM/HMP-P_kinase-1"/>
</dbReference>
<dbReference type="PANTHER" id="PTHR20858:SF17">
    <property type="entry name" value="HYDROXYMETHYLPYRIMIDINE_PHOSPHOMETHYLPYRIMIDINE KINASE THI20-RELATED"/>
    <property type="match status" value="1"/>
</dbReference>
<evidence type="ECO:0000313" key="14">
    <source>
        <dbReference type="Proteomes" id="UP001321804"/>
    </source>
</evidence>
<dbReference type="Gene3D" id="3.40.1190.20">
    <property type="match status" value="1"/>
</dbReference>
<keyword evidence="8" id="KW-0784">Thiamine biosynthesis</keyword>
<dbReference type="GO" id="GO:0008902">
    <property type="term" value="F:hydroxymethylpyrimidine kinase activity"/>
    <property type="evidence" value="ECO:0007669"/>
    <property type="project" value="UniProtKB-EC"/>
</dbReference>
<dbReference type="KEGG" id="xak:KIMC2_10300"/>
<dbReference type="InterPro" id="IPR004399">
    <property type="entry name" value="HMP/HMP-P_kinase_dom"/>
</dbReference>
<dbReference type="GO" id="GO:0008972">
    <property type="term" value="F:phosphomethylpyrimidine kinase activity"/>
    <property type="evidence" value="ECO:0007669"/>
    <property type="project" value="UniProtKB-EC"/>
</dbReference>
<gene>
    <name evidence="13" type="primary">thiD</name>
    <name evidence="13" type="ORF">KIMC2_10300</name>
</gene>
<feature type="domain" description="Pyridoxamine kinase/Phosphomethylpyrimidine kinase" evidence="12">
    <location>
        <begin position="15"/>
        <end position="263"/>
    </location>
</feature>
<dbReference type="RefSeq" id="WP_317698417.1">
    <property type="nucleotide sequence ID" value="NZ_AP026801.1"/>
</dbReference>
<organism evidence="13 14">
    <name type="scientific">Xylocopilactobacillus apis</name>
    <dbReference type="NCBI Taxonomy" id="2932183"/>
    <lineage>
        <taxon>Bacteria</taxon>
        <taxon>Bacillati</taxon>
        <taxon>Bacillota</taxon>
        <taxon>Bacilli</taxon>
        <taxon>Lactobacillales</taxon>
        <taxon>Lactobacillaceae</taxon>
        <taxon>Xylocopilactobacillus</taxon>
    </lineage>
</organism>
<evidence type="ECO:0000256" key="11">
    <source>
        <dbReference type="ARBA" id="ARBA00043176"/>
    </source>
</evidence>
<name>A0AAU9DNG0_9LACO</name>
<comment type="pathway">
    <text evidence="9">Cofactor biosynthesis; thiamine diphosphate biosynthesis; 4-amino-2-methyl-5-diphosphomethylpyrimidine from 5-amino-1-(5-phospho-D-ribosyl)imidazole: step 2/3.</text>
</comment>
<dbReference type="PANTHER" id="PTHR20858">
    <property type="entry name" value="PHOSPHOMETHYLPYRIMIDINE KINASE"/>
    <property type="match status" value="1"/>
</dbReference>
<evidence type="ECO:0000256" key="9">
    <source>
        <dbReference type="ARBA" id="ARBA00037917"/>
    </source>
</evidence>
<evidence type="ECO:0000313" key="13">
    <source>
        <dbReference type="EMBL" id="BDR56468.1"/>
    </source>
</evidence>
<evidence type="ECO:0000256" key="7">
    <source>
        <dbReference type="ARBA" id="ARBA00019161"/>
    </source>
</evidence>
<evidence type="ECO:0000256" key="6">
    <source>
        <dbReference type="ARBA" id="ARBA00012963"/>
    </source>
</evidence>
<evidence type="ECO:0000256" key="4">
    <source>
        <dbReference type="ARBA" id="ARBA00009879"/>
    </source>
</evidence>